<reference evidence="1 2" key="1">
    <citation type="submission" date="2019-07" db="EMBL/GenBank/DDBJ databases">
        <title>Whole genome shotgun sequence of Acetobacter oeni NBRC 105207.</title>
        <authorList>
            <person name="Hosoyama A."/>
            <person name="Uohara A."/>
            <person name="Ohji S."/>
            <person name="Ichikawa N."/>
        </authorList>
    </citation>
    <scope>NUCLEOTIDE SEQUENCE [LARGE SCALE GENOMIC DNA]</scope>
    <source>
        <strain evidence="1 2">NBRC 105207</strain>
    </source>
</reference>
<protein>
    <recommendedName>
        <fullName evidence="3">Nucleotidyltransferase</fullName>
    </recommendedName>
</protein>
<dbReference type="Proteomes" id="UP000321746">
    <property type="component" value="Unassembled WGS sequence"/>
</dbReference>
<gene>
    <name evidence="1" type="ORF">AOE01nite_09080</name>
</gene>
<dbReference type="OrthoDB" id="9796845at2"/>
<sequence length="261" mass="29315">MSVINKVSSEIMEIIERSLEQIEESLDSRIILALDSGPRGGGAPCLDSPHRVQFVYVHRLDWYLQLIPGADLVELPVSDDFTLTGWDIGRLLKTMKNEDAEKTSWLRSAVTYRVDTDVLTRLRSFSVRSMRPASDYLRELDLAQKLLGGWKLGSTTTSAEFIDAMRAILAARWIADKRGVVPGDFSMLCDGLDEDLCSEIDVLIDANAAAPKGAPVPPSPRSQVFFLAELQRLRNVDIEESEQMELPPFDHFYAELIRRFG</sequence>
<dbReference type="Pfam" id="PF10127">
    <property type="entry name" value="RlaP"/>
    <property type="match status" value="1"/>
</dbReference>
<comment type="caution">
    <text evidence="1">The sequence shown here is derived from an EMBL/GenBank/DDBJ whole genome shotgun (WGS) entry which is preliminary data.</text>
</comment>
<name>A0A511XIC9_9PROT</name>
<dbReference type="EMBL" id="BJYG01000008">
    <property type="protein sequence ID" value="GEN62684.1"/>
    <property type="molecule type" value="Genomic_DNA"/>
</dbReference>
<evidence type="ECO:0000313" key="1">
    <source>
        <dbReference type="EMBL" id="GEN62684.1"/>
    </source>
</evidence>
<organism evidence="1 2">
    <name type="scientific">Acetobacter oeni</name>
    <dbReference type="NCBI Taxonomy" id="304077"/>
    <lineage>
        <taxon>Bacteria</taxon>
        <taxon>Pseudomonadati</taxon>
        <taxon>Pseudomonadota</taxon>
        <taxon>Alphaproteobacteria</taxon>
        <taxon>Acetobacterales</taxon>
        <taxon>Acetobacteraceae</taxon>
        <taxon>Acetobacter</taxon>
    </lineage>
</organism>
<proteinExistence type="predicted"/>
<dbReference type="InterPro" id="IPR018775">
    <property type="entry name" value="RlaP"/>
</dbReference>
<dbReference type="AlphaFoldDB" id="A0A511XIC9"/>
<evidence type="ECO:0000313" key="2">
    <source>
        <dbReference type="Proteomes" id="UP000321746"/>
    </source>
</evidence>
<evidence type="ECO:0008006" key="3">
    <source>
        <dbReference type="Google" id="ProtNLM"/>
    </source>
</evidence>
<keyword evidence="2" id="KW-1185">Reference proteome</keyword>
<accession>A0A511XIC9</accession>